<dbReference type="PANTHER" id="PTHR46890:SF48">
    <property type="entry name" value="RNA-DIRECTED DNA POLYMERASE"/>
    <property type="match status" value="1"/>
</dbReference>
<dbReference type="STRING" id="1088818.A0A2I0B773"/>
<dbReference type="AlphaFoldDB" id="A0A2I0B773"/>
<reference evidence="1 2" key="1">
    <citation type="journal article" date="2017" name="Nature">
        <title>The Apostasia genome and the evolution of orchids.</title>
        <authorList>
            <person name="Zhang G.Q."/>
            <person name="Liu K.W."/>
            <person name="Li Z."/>
            <person name="Lohaus R."/>
            <person name="Hsiao Y.Y."/>
            <person name="Niu S.C."/>
            <person name="Wang J.Y."/>
            <person name="Lin Y.C."/>
            <person name="Xu Q."/>
            <person name="Chen L.J."/>
            <person name="Yoshida K."/>
            <person name="Fujiwara S."/>
            <person name="Wang Z.W."/>
            <person name="Zhang Y.Q."/>
            <person name="Mitsuda N."/>
            <person name="Wang M."/>
            <person name="Liu G.H."/>
            <person name="Pecoraro L."/>
            <person name="Huang H.X."/>
            <person name="Xiao X.J."/>
            <person name="Lin M."/>
            <person name="Wu X.Y."/>
            <person name="Wu W.L."/>
            <person name="Chen Y.Y."/>
            <person name="Chang S.B."/>
            <person name="Sakamoto S."/>
            <person name="Ohme-Takagi M."/>
            <person name="Yagi M."/>
            <person name="Zeng S.J."/>
            <person name="Shen C.Y."/>
            <person name="Yeh C.M."/>
            <person name="Luo Y.B."/>
            <person name="Tsai W.C."/>
            <person name="Van de Peer Y."/>
            <person name="Liu Z.J."/>
        </authorList>
    </citation>
    <scope>NUCLEOTIDE SEQUENCE [LARGE SCALE GENOMIC DNA]</scope>
    <source>
        <strain evidence="2">cv. Shenzhen</strain>
        <tissue evidence="1">Stem</tissue>
    </source>
</reference>
<accession>A0A2I0B773</accession>
<evidence type="ECO:0000313" key="1">
    <source>
        <dbReference type="EMBL" id="PKA63611.1"/>
    </source>
</evidence>
<dbReference type="InterPro" id="IPR052343">
    <property type="entry name" value="Retrotransposon-Effector_Assoc"/>
</dbReference>
<evidence type="ECO:0000313" key="2">
    <source>
        <dbReference type="Proteomes" id="UP000236161"/>
    </source>
</evidence>
<sequence>MGFIGGSFTWWNGGLGEETIVEKLDRAVSNLSWQALFPIAHVHHLSSQLNKQLEREEILWKQLARVEWLKHRDRNTTYFHSTANKYREMNFILFLKDDNGKTFNDSLSMQELTVDYFKKLLSSEAPQNMEHITSRVQKHLTQEAMDSLQAQFNKEEIMKALFQIHPTKAPGPDGFHSLFYQKFWDLIEDEVSKFALSVLNEGRSLKDVNQTNSVLIPKGLGIHHLKGLRPIILCNVIYKIIVKVLANKLKLVLLNVISDNQSAFVSKRLTSDNIIVAYEHLHSMIRRKKRGQ</sequence>
<organism evidence="1 2">
    <name type="scientific">Apostasia shenzhenica</name>
    <dbReference type="NCBI Taxonomy" id="1088818"/>
    <lineage>
        <taxon>Eukaryota</taxon>
        <taxon>Viridiplantae</taxon>
        <taxon>Streptophyta</taxon>
        <taxon>Embryophyta</taxon>
        <taxon>Tracheophyta</taxon>
        <taxon>Spermatophyta</taxon>
        <taxon>Magnoliopsida</taxon>
        <taxon>Liliopsida</taxon>
        <taxon>Asparagales</taxon>
        <taxon>Orchidaceae</taxon>
        <taxon>Apostasioideae</taxon>
        <taxon>Apostasia</taxon>
    </lineage>
</organism>
<proteinExistence type="predicted"/>
<keyword evidence="2" id="KW-1185">Reference proteome</keyword>
<dbReference type="EMBL" id="KZ451908">
    <property type="protein sequence ID" value="PKA63611.1"/>
    <property type="molecule type" value="Genomic_DNA"/>
</dbReference>
<dbReference type="PANTHER" id="PTHR46890">
    <property type="entry name" value="NON-LTR RETROLELEMENT REVERSE TRANSCRIPTASE-LIKE PROTEIN-RELATED"/>
    <property type="match status" value="1"/>
</dbReference>
<dbReference type="Proteomes" id="UP000236161">
    <property type="component" value="Unassembled WGS sequence"/>
</dbReference>
<dbReference type="OrthoDB" id="786283at2759"/>
<gene>
    <name evidence="1" type="ORF">AXF42_Ash005506</name>
</gene>
<protein>
    <submittedName>
        <fullName evidence="1">Uncharacterized protein</fullName>
    </submittedName>
</protein>
<name>A0A2I0B773_9ASPA</name>